<accession>I1YHN0</accession>
<sequence length="124" mass="13820">MWIYSALGLIVLLFSMSLYRLYKLHKSQANEILTLQQQLAGLCAAAVGSDERVVAFERTLHQLKEQHASLAAGNLHQQGFDHAVRLARKGTSVGHIMESCNLSDEEARLISRLHGQQKTVSDLH</sequence>
<feature type="transmembrane region" description="Helical" evidence="1">
    <location>
        <begin position="6"/>
        <end position="22"/>
    </location>
</feature>
<dbReference type="RefSeq" id="WP_014703843.1">
    <property type="nucleotide sequence ID" value="NC_017856.1"/>
</dbReference>
<proteinExistence type="predicted"/>
<reference evidence="2 3" key="1">
    <citation type="journal article" date="2012" name="J. Bacteriol.">
        <title>Complete genome sequences of Methylophaga sp. strain JAM1 and Methylophaga sp. strain JAM7.</title>
        <authorList>
            <person name="Villeneuve C."/>
            <person name="Martineau C."/>
            <person name="Mauffrey F."/>
            <person name="Villemur R."/>
        </authorList>
    </citation>
    <scope>NUCLEOTIDE SEQUENCE [LARGE SCALE GENOMIC DNA]</scope>
    <source>
        <strain evidence="2 3">JAM7</strain>
    </source>
</reference>
<protein>
    <recommendedName>
        <fullName evidence="4">DUF2802 domain-containing protein</fullName>
    </recommendedName>
</protein>
<dbReference type="OrthoDB" id="5609030at2"/>
<dbReference type="STRING" id="754477.Q7C_1273"/>
<name>I1YHN0_METFJ</name>
<keyword evidence="1" id="KW-0472">Membrane</keyword>
<evidence type="ECO:0008006" key="4">
    <source>
        <dbReference type="Google" id="ProtNLM"/>
    </source>
</evidence>
<dbReference type="InterPro" id="IPR021244">
    <property type="entry name" value="DUF2802"/>
</dbReference>
<dbReference type="AlphaFoldDB" id="I1YHN0"/>
<organism evidence="2 3">
    <name type="scientific">Methylophaga frappieri (strain ATCC BAA-2434 / DSM 25690 / JAM7)</name>
    <dbReference type="NCBI Taxonomy" id="754477"/>
    <lineage>
        <taxon>Bacteria</taxon>
        <taxon>Pseudomonadati</taxon>
        <taxon>Pseudomonadota</taxon>
        <taxon>Gammaproteobacteria</taxon>
        <taxon>Thiotrichales</taxon>
        <taxon>Piscirickettsiaceae</taxon>
        <taxon>Methylophaga</taxon>
    </lineage>
</organism>
<evidence type="ECO:0000256" key="1">
    <source>
        <dbReference type="SAM" id="Phobius"/>
    </source>
</evidence>
<dbReference type="HOGENOM" id="CLU_140401_1_0_6"/>
<keyword evidence="3" id="KW-1185">Reference proteome</keyword>
<evidence type="ECO:0000313" key="3">
    <source>
        <dbReference type="Proteomes" id="UP000009145"/>
    </source>
</evidence>
<keyword evidence="1" id="KW-1133">Transmembrane helix</keyword>
<evidence type="ECO:0000313" key="2">
    <source>
        <dbReference type="EMBL" id="AFJ02423.1"/>
    </source>
</evidence>
<dbReference type="Proteomes" id="UP000009145">
    <property type="component" value="Chromosome"/>
</dbReference>
<dbReference type="EMBL" id="CP003380">
    <property type="protein sequence ID" value="AFJ02423.1"/>
    <property type="molecule type" value="Genomic_DNA"/>
</dbReference>
<gene>
    <name evidence="2" type="ordered locus">Q7C_1273</name>
</gene>
<dbReference type="KEGG" id="mec:Q7C_1273"/>
<dbReference type="PATRIC" id="fig|754477.3.peg.1252"/>
<keyword evidence="1" id="KW-0812">Transmembrane</keyword>
<dbReference type="Pfam" id="PF10975">
    <property type="entry name" value="DUF2802"/>
    <property type="match status" value="1"/>
</dbReference>